<dbReference type="EMBL" id="FQXV01000024">
    <property type="protein sequence ID" value="SHI24376.1"/>
    <property type="molecule type" value="Genomic_DNA"/>
</dbReference>
<name>A0A1M5ZJG7_9FIRM</name>
<gene>
    <name evidence="1" type="ORF">SAMN02745823_03828</name>
</gene>
<protein>
    <submittedName>
        <fullName evidence="1">Uncharacterized protein</fullName>
    </submittedName>
</protein>
<proteinExistence type="predicted"/>
<dbReference type="AlphaFoldDB" id="A0A1M5ZJG7"/>
<accession>A0A1M5ZJG7</accession>
<evidence type="ECO:0000313" key="2">
    <source>
        <dbReference type="Proteomes" id="UP000183995"/>
    </source>
</evidence>
<organism evidence="1 2">
    <name type="scientific">Sporobacter termitidis DSM 10068</name>
    <dbReference type="NCBI Taxonomy" id="1123282"/>
    <lineage>
        <taxon>Bacteria</taxon>
        <taxon>Bacillati</taxon>
        <taxon>Bacillota</taxon>
        <taxon>Clostridia</taxon>
        <taxon>Eubacteriales</taxon>
        <taxon>Oscillospiraceae</taxon>
        <taxon>Sporobacter</taxon>
    </lineage>
</organism>
<reference evidence="1 2" key="1">
    <citation type="submission" date="2016-11" db="EMBL/GenBank/DDBJ databases">
        <authorList>
            <person name="Jaros S."/>
            <person name="Januszkiewicz K."/>
            <person name="Wedrychowicz H."/>
        </authorList>
    </citation>
    <scope>NUCLEOTIDE SEQUENCE [LARGE SCALE GENOMIC DNA]</scope>
    <source>
        <strain evidence="1 2">DSM 10068</strain>
    </source>
</reference>
<evidence type="ECO:0000313" key="1">
    <source>
        <dbReference type="EMBL" id="SHI24376.1"/>
    </source>
</evidence>
<sequence length="146" mass="16651">MREISEIKADGPQTISEYFALIDHYDNADDPRRRADWADALVDELLDIFDGPDDLEKMCTAWREERCVVLLPIDQDVYIIQDGEILGFRVYEYSLISVNNKNVRYWAECLTDTSEDNMDFWQDDIGVTVFTAAAEAALQGKGDSNG</sequence>
<keyword evidence="2" id="KW-1185">Reference proteome</keyword>
<dbReference type="Proteomes" id="UP000183995">
    <property type="component" value="Unassembled WGS sequence"/>
</dbReference>
<dbReference type="STRING" id="1123282.SAMN02745823_03828"/>
<dbReference type="RefSeq" id="WP_073083251.1">
    <property type="nucleotide sequence ID" value="NZ_FQXV01000024.1"/>
</dbReference>